<evidence type="ECO:0000256" key="3">
    <source>
        <dbReference type="ARBA" id="ARBA00022989"/>
    </source>
</evidence>
<dbReference type="GO" id="GO:0016020">
    <property type="term" value="C:membrane"/>
    <property type="evidence" value="ECO:0007669"/>
    <property type="project" value="UniProtKB-SubCell"/>
</dbReference>
<evidence type="ECO:0000313" key="8">
    <source>
        <dbReference type="EMBL" id="BFG05366.1"/>
    </source>
</evidence>
<sequence length="206" mass="22994">MSQLSRLLGQGAQQKRIFASLLTTKTNTRCFLNGGSKLATAQGTITAAATRHRSLCQKSAQPTPACKASNMGLFARYRHMYKKYWYVLIPVHWVTSACWLVGFYFLAKSGVAVPALLQYAHLSENIIEKVQSSDKGHYAIAYLCYKVVTPLRYAVTLGTTTLSIKYLVARGYIKPVPTKKELLKMYEEKKATRSAKADNSEKDGKK</sequence>
<dbReference type="InterPro" id="IPR009688">
    <property type="entry name" value="FAM210A/B-like_dom"/>
</dbReference>
<feature type="transmembrane region" description="Helical" evidence="6">
    <location>
        <begin position="84"/>
        <end position="107"/>
    </location>
</feature>
<evidence type="ECO:0000256" key="6">
    <source>
        <dbReference type="SAM" id="Phobius"/>
    </source>
</evidence>
<keyword evidence="3 6" id="KW-1133">Transmembrane helix</keyword>
<comment type="subcellular location">
    <subcellularLocation>
        <location evidence="1">Membrane</location>
        <topology evidence="1">Single-pass membrane protein</topology>
    </subcellularLocation>
</comment>
<dbReference type="Proteomes" id="UP001500889">
    <property type="component" value="Chromosome E"/>
</dbReference>
<dbReference type="EMBL" id="AP029267">
    <property type="protein sequence ID" value="BFG05366.1"/>
    <property type="molecule type" value="Genomic_DNA"/>
</dbReference>
<keyword evidence="2 6" id="KW-0812">Transmembrane</keyword>
<reference evidence="8 9" key="1">
    <citation type="submission" date="2024-02" db="EMBL/GenBank/DDBJ databases">
        <title>A chromosome-level genome assembly of Drosophila madeirensis, a fruit fly species endemic to Madeira island.</title>
        <authorList>
            <person name="Tomihara K."/>
            <person name="Llopart A."/>
            <person name="Yamamoto D."/>
        </authorList>
    </citation>
    <scope>NUCLEOTIDE SEQUENCE [LARGE SCALE GENOMIC DNA]</scope>
    <source>
        <strain evidence="8 9">RF1</strain>
    </source>
</reference>
<name>A0AAU9GD26_DROMD</name>
<dbReference type="PANTHER" id="PTHR21377:SF1">
    <property type="entry name" value="PROTEIN FAM210A"/>
    <property type="match status" value="1"/>
</dbReference>
<evidence type="ECO:0000256" key="1">
    <source>
        <dbReference type="ARBA" id="ARBA00004167"/>
    </source>
</evidence>
<evidence type="ECO:0000256" key="4">
    <source>
        <dbReference type="ARBA" id="ARBA00023054"/>
    </source>
</evidence>
<evidence type="ECO:0000256" key="5">
    <source>
        <dbReference type="ARBA" id="ARBA00023136"/>
    </source>
</evidence>
<gene>
    <name evidence="8" type="ORF">DMAD_04119</name>
</gene>
<feature type="domain" description="DUF1279" evidence="7">
    <location>
        <begin position="76"/>
        <end position="161"/>
    </location>
</feature>
<evidence type="ECO:0000259" key="7">
    <source>
        <dbReference type="Pfam" id="PF06916"/>
    </source>
</evidence>
<evidence type="ECO:0000256" key="2">
    <source>
        <dbReference type="ARBA" id="ARBA00022692"/>
    </source>
</evidence>
<dbReference type="GO" id="GO:0005739">
    <property type="term" value="C:mitochondrion"/>
    <property type="evidence" value="ECO:0007669"/>
    <property type="project" value="TreeGrafter"/>
</dbReference>
<evidence type="ECO:0000313" key="9">
    <source>
        <dbReference type="Proteomes" id="UP001500889"/>
    </source>
</evidence>
<dbReference type="InterPro" id="IPR045866">
    <property type="entry name" value="FAM210A/B-like"/>
</dbReference>
<dbReference type="AlphaFoldDB" id="A0AAU9GD26"/>
<proteinExistence type="predicted"/>
<keyword evidence="9" id="KW-1185">Reference proteome</keyword>
<dbReference type="PANTHER" id="PTHR21377">
    <property type="entry name" value="PROTEIN FAM210B, MITOCHONDRIAL"/>
    <property type="match status" value="1"/>
</dbReference>
<accession>A0AAU9GD26</accession>
<keyword evidence="5 6" id="KW-0472">Membrane</keyword>
<organism evidence="8 9">
    <name type="scientific">Drosophila madeirensis</name>
    <name type="common">Fruit fly</name>
    <dbReference type="NCBI Taxonomy" id="30013"/>
    <lineage>
        <taxon>Eukaryota</taxon>
        <taxon>Metazoa</taxon>
        <taxon>Ecdysozoa</taxon>
        <taxon>Arthropoda</taxon>
        <taxon>Hexapoda</taxon>
        <taxon>Insecta</taxon>
        <taxon>Pterygota</taxon>
        <taxon>Neoptera</taxon>
        <taxon>Endopterygota</taxon>
        <taxon>Diptera</taxon>
        <taxon>Brachycera</taxon>
        <taxon>Muscomorpha</taxon>
        <taxon>Ephydroidea</taxon>
        <taxon>Drosophilidae</taxon>
        <taxon>Drosophila</taxon>
        <taxon>Sophophora</taxon>
    </lineage>
</organism>
<dbReference type="Pfam" id="PF06916">
    <property type="entry name" value="FAM210A-B_dom"/>
    <property type="match status" value="1"/>
</dbReference>
<protein>
    <recommendedName>
        <fullName evidence="7">DUF1279 domain-containing protein</fullName>
    </recommendedName>
</protein>
<keyword evidence="4" id="KW-0175">Coiled coil</keyword>